<dbReference type="Proteomes" id="UP000471640">
    <property type="component" value="Unassembled WGS sequence"/>
</dbReference>
<accession>A0A6P1DTP6</accession>
<evidence type="ECO:0000313" key="2">
    <source>
        <dbReference type="Proteomes" id="UP000471640"/>
    </source>
</evidence>
<name>A0A6P1DTP6_9GAMM</name>
<gene>
    <name evidence="1" type="ORF">G3480_15490</name>
</gene>
<reference evidence="1 2" key="2">
    <citation type="submission" date="2020-02" db="EMBL/GenBank/DDBJ databases">
        <title>Genome sequences of Thiorhodococcus mannitoliphagus and Thiorhodococcus minor, purple sulfur photosynthetic bacteria in the gammaproteobacterial family, Chromatiaceae.</title>
        <authorList>
            <person name="Aviles F.A."/>
            <person name="Meyer T.E."/>
            <person name="Kyndt J.A."/>
        </authorList>
    </citation>
    <scope>NUCLEOTIDE SEQUENCE [LARGE SCALE GENOMIC DNA]</scope>
    <source>
        <strain evidence="1 2">DSM 18266</strain>
    </source>
</reference>
<evidence type="ECO:0000313" key="1">
    <source>
        <dbReference type="EMBL" id="NEX21697.1"/>
    </source>
</evidence>
<dbReference type="EMBL" id="JAAIJR010000065">
    <property type="protein sequence ID" value="NEX21697.1"/>
    <property type="molecule type" value="Genomic_DNA"/>
</dbReference>
<reference evidence="2" key="1">
    <citation type="journal article" date="2020" name="Microbiol. Resour. Announc.">
        <title>Draft Genome Sequences of Thiorhodococcus mannitoliphagus and Thiorhodococcus minor, Purple Sulfur Photosynthetic Bacteria in the Gammaproteobacterial Family Chromatiaceae.</title>
        <authorList>
            <person name="Aviles F.A."/>
            <person name="Meyer T.E."/>
            <person name="Kyndt J.A."/>
        </authorList>
    </citation>
    <scope>NUCLEOTIDE SEQUENCE [LARGE SCALE GENOMIC DNA]</scope>
    <source>
        <strain evidence="2">DSM 18266</strain>
    </source>
</reference>
<dbReference type="AlphaFoldDB" id="A0A6P1DTP6"/>
<dbReference type="RefSeq" id="WP_164654801.1">
    <property type="nucleotide sequence ID" value="NZ_JAAIJR010000065.1"/>
</dbReference>
<protein>
    <submittedName>
        <fullName evidence="1">Uncharacterized protein</fullName>
    </submittedName>
</protein>
<sequence>MQIIDKTVTVGVGGQLILQMSCPAGTRVRVIVVEESDVAPSKATALAHVQEGCGFAFQVLSDPAEDVWNDL</sequence>
<proteinExistence type="predicted"/>
<organism evidence="1 2">
    <name type="scientific">Thiorhodococcus mannitoliphagus</name>
    <dbReference type="NCBI Taxonomy" id="329406"/>
    <lineage>
        <taxon>Bacteria</taxon>
        <taxon>Pseudomonadati</taxon>
        <taxon>Pseudomonadota</taxon>
        <taxon>Gammaproteobacteria</taxon>
        <taxon>Chromatiales</taxon>
        <taxon>Chromatiaceae</taxon>
        <taxon>Thiorhodococcus</taxon>
    </lineage>
</organism>
<comment type="caution">
    <text evidence="1">The sequence shown here is derived from an EMBL/GenBank/DDBJ whole genome shotgun (WGS) entry which is preliminary data.</text>
</comment>
<keyword evidence="2" id="KW-1185">Reference proteome</keyword>